<evidence type="ECO:0000313" key="1">
    <source>
        <dbReference type="EMBL" id="KAB3533272.1"/>
    </source>
</evidence>
<dbReference type="SUPFAM" id="SSF55961">
    <property type="entry name" value="Bet v1-like"/>
    <property type="match status" value="1"/>
</dbReference>
<sequence>MKTWTEEIEINAPIETVWKVIDGSEENLKKLDPKIISSKVIEETEKRIGSRYLQEYKEGRKVMEYVVEVKDYVEDNNKKMYKIGFELGDWFDITVKYDLKKIDEDKTHMVYTTTNRPMKFFANIMMRMMGNNSSVVKTHVEKIKKLSET</sequence>
<dbReference type="EMBL" id="WBZC01000042">
    <property type="protein sequence ID" value="KAB3533272.1"/>
    <property type="molecule type" value="Genomic_DNA"/>
</dbReference>
<dbReference type="Gene3D" id="3.30.530.20">
    <property type="match status" value="1"/>
</dbReference>
<dbReference type="InterPro" id="IPR023393">
    <property type="entry name" value="START-like_dom_sf"/>
</dbReference>
<comment type="caution">
    <text evidence="1">The sequence shown here is derived from an EMBL/GenBank/DDBJ whole genome shotgun (WGS) entry which is preliminary data.</text>
</comment>
<reference evidence="1 2" key="1">
    <citation type="submission" date="2019-10" db="EMBL/GenBank/DDBJ databases">
        <title>Alkaliphilus serpentinus sp. nov. and Alkaliphilus pronyensis sp. nov., two novel anaerobic alkaliphilic species isolated from the serpentinized-hosted hydrothermal field of the Prony Bay (New Caledonia).</title>
        <authorList>
            <person name="Postec A."/>
        </authorList>
    </citation>
    <scope>NUCLEOTIDE SEQUENCE [LARGE SCALE GENOMIC DNA]</scope>
    <source>
        <strain evidence="1 2">LacV</strain>
    </source>
</reference>
<evidence type="ECO:0000313" key="2">
    <source>
        <dbReference type="Proteomes" id="UP000432715"/>
    </source>
</evidence>
<dbReference type="CDD" id="cd07812">
    <property type="entry name" value="SRPBCC"/>
    <property type="match status" value="1"/>
</dbReference>
<name>A0A6I0F6N7_9FIRM</name>
<dbReference type="OrthoDB" id="2360771at2"/>
<organism evidence="1 2">
    <name type="scientific">Alkaliphilus pronyensis</name>
    <dbReference type="NCBI Taxonomy" id="1482732"/>
    <lineage>
        <taxon>Bacteria</taxon>
        <taxon>Bacillati</taxon>
        <taxon>Bacillota</taxon>
        <taxon>Clostridia</taxon>
        <taxon>Peptostreptococcales</taxon>
        <taxon>Natronincolaceae</taxon>
        <taxon>Alkaliphilus</taxon>
    </lineage>
</organism>
<protein>
    <submittedName>
        <fullName evidence="1">SRPBCC family protein</fullName>
    </submittedName>
</protein>
<gene>
    <name evidence="1" type="ORF">F8154_11000</name>
</gene>
<dbReference type="AlphaFoldDB" id="A0A6I0F6N7"/>
<dbReference type="Proteomes" id="UP000432715">
    <property type="component" value="Unassembled WGS sequence"/>
</dbReference>
<keyword evidence="2" id="KW-1185">Reference proteome</keyword>
<proteinExistence type="predicted"/>
<accession>A0A6I0F6N7</accession>
<dbReference type="RefSeq" id="WP_151861665.1">
    <property type="nucleotide sequence ID" value="NZ_WBZC01000042.1"/>
</dbReference>